<evidence type="ECO:0000313" key="3">
    <source>
        <dbReference type="EMBL" id="RZS62928.1"/>
    </source>
</evidence>
<comment type="caution">
    <text evidence="3">The sequence shown here is derived from an EMBL/GenBank/DDBJ whole genome shotgun (WGS) entry which is preliminary data.</text>
</comment>
<dbReference type="InterPro" id="IPR037523">
    <property type="entry name" value="VOC_core"/>
</dbReference>
<dbReference type="RefSeq" id="WP_242608016.1">
    <property type="nucleotide sequence ID" value="NZ_SGWX01000001.1"/>
</dbReference>
<dbReference type="PANTHER" id="PTHR43279:SF1">
    <property type="entry name" value="CATECHOL-2,3-DIOXYGENASE"/>
    <property type="match status" value="1"/>
</dbReference>
<evidence type="ECO:0000259" key="2">
    <source>
        <dbReference type="PROSITE" id="PS51819"/>
    </source>
</evidence>
<dbReference type="PANTHER" id="PTHR43279">
    <property type="entry name" value="CATECHOL-2,3-DIOXYGENASE"/>
    <property type="match status" value="1"/>
</dbReference>
<dbReference type="GO" id="GO:0046872">
    <property type="term" value="F:metal ion binding"/>
    <property type="evidence" value="ECO:0007669"/>
    <property type="project" value="UniProtKB-KW"/>
</dbReference>
<reference evidence="3 4" key="1">
    <citation type="submission" date="2019-02" db="EMBL/GenBank/DDBJ databases">
        <title>Sequencing the genomes of 1000 actinobacteria strains.</title>
        <authorList>
            <person name="Klenk H.-P."/>
        </authorList>
    </citation>
    <scope>NUCLEOTIDE SEQUENCE [LARGE SCALE GENOMIC DNA]</scope>
    <source>
        <strain evidence="3 4">DSM 16932</strain>
    </source>
</reference>
<dbReference type="Pfam" id="PF00903">
    <property type="entry name" value="Glyoxalase"/>
    <property type="match status" value="1"/>
</dbReference>
<dbReference type="Gene3D" id="3.10.180.10">
    <property type="entry name" value="2,3-Dihydroxybiphenyl 1,2-Dioxygenase, domain 1"/>
    <property type="match status" value="2"/>
</dbReference>
<dbReference type="SUPFAM" id="SSF54593">
    <property type="entry name" value="Glyoxalase/Bleomycin resistance protein/Dihydroxybiphenyl dioxygenase"/>
    <property type="match status" value="2"/>
</dbReference>
<organism evidence="3 4">
    <name type="scientific">Xylanimonas ulmi</name>
    <dbReference type="NCBI Taxonomy" id="228973"/>
    <lineage>
        <taxon>Bacteria</taxon>
        <taxon>Bacillati</taxon>
        <taxon>Actinomycetota</taxon>
        <taxon>Actinomycetes</taxon>
        <taxon>Micrococcales</taxon>
        <taxon>Promicromonosporaceae</taxon>
        <taxon>Xylanimonas</taxon>
    </lineage>
</organism>
<feature type="domain" description="VOC" evidence="2">
    <location>
        <begin position="183"/>
        <end position="297"/>
    </location>
</feature>
<dbReference type="InterPro" id="IPR018146">
    <property type="entry name" value="Glyoxalase_1_CS"/>
</dbReference>
<dbReference type="InterPro" id="IPR029068">
    <property type="entry name" value="Glyas_Bleomycin-R_OHBP_Dase"/>
</dbReference>
<dbReference type="PROSITE" id="PS00934">
    <property type="entry name" value="GLYOXALASE_I_1"/>
    <property type="match status" value="1"/>
</dbReference>
<name>A0A4Q7M8A0_9MICO</name>
<keyword evidence="1" id="KW-0479">Metal-binding</keyword>
<keyword evidence="4" id="KW-1185">Reference proteome</keyword>
<feature type="domain" description="VOC" evidence="2">
    <location>
        <begin position="10"/>
        <end position="137"/>
    </location>
</feature>
<evidence type="ECO:0000256" key="1">
    <source>
        <dbReference type="ARBA" id="ARBA00022723"/>
    </source>
</evidence>
<protein>
    <submittedName>
        <fullName evidence="3">Catechol 2,3-dioxygenase</fullName>
    </submittedName>
</protein>
<dbReference type="Proteomes" id="UP000293852">
    <property type="component" value="Unassembled WGS sequence"/>
</dbReference>
<sequence length="297" mass="31581">MDDLLPPGTAMRAVTLHVENLDVMTAYYRDGLLLDEIDVPDTLALSPAERAQTAVLGRDEAPVVVLRRTPGLPRPRRGEAGLFHTAVVYDGAAQLATALASVAAHAPGTYVGSADHLVSEAFYFTDPEGNGVELYHDRPRETWAWDDGQIRMDTLWLDPNGFLTEHLPRDAQERAAAAATPAVVGHVHLQVGDLAAARAFYVDTLGFEPTATAPGALFVSAGGYHHHLAVNTWASRGAGPRASTLGLATIGVEAPTADAAAALRDRLRHAGVAVADDGATLRFDDPWRNHLEVVVAA</sequence>
<gene>
    <name evidence="3" type="ORF">EV386_3284</name>
</gene>
<dbReference type="PROSITE" id="PS51819">
    <property type="entry name" value="VOC"/>
    <property type="match status" value="2"/>
</dbReference>
<evidence type="ECO:0000313" key="4">
    <source>
        <dbReference type="Proteomes" id="UP000293852"/>
    </source>
</evidence>
<proteinExistence type="predicted"/>
<dbReference type="AlphaFoldDB" id="A0A4Q7M8A0"/>
<dbReference type="GO" id="GO:0004462">
    <property type="term" value="F:lactoylglutathione lyase activity"/>
    <property type="evidence" value="ECO:0007669"/>
    <property type="project" value="InterPro"/>
</dbReference>
<keyword evidence="3" id="KW-0223">Dioxygenase</keyword>
<dbReference type="GO" id="GO:0051213">
    <property type="term" value="F:dioxygenase activity"/>
    <property type="evidence" value="ECO:0007669"/>
    <property type="project" value="UniProtKB-KW"/>
</dbReference>
<dbReference type="InterPro" id="IPR004360">
    <property type="entry name" value="Glyas_Fos-R_dOase_dom"/>
</dbReference>
<keyword evidence="3" id="KW-0560">Oxidoreductase</keyword>
<dbReference type="EMBL" id="SGWX01000001">
    <property type="protein sequence ID" value="RZS62928.1"/>
    <property type="molecule type" value="Genomic_DNA"/>
</dbReference>
<accession>A0A4Q7M8A0</accession>